<dbReference type="SMART" id="SM00382">
    <property type="entry name" value="AAA"/>
    <property type="match status" value="1"/>
</dbReference>
<dbReference type="PANTHER" id="PTHR32071:SF113">
    <property type="entry name" value="ALGINATE BIOSYNTHESIS TRANSCRIPTIONAL REGULATORY PROTEIN ALGB"/>
    <property type="match status" value="1"/>
</dbReference>
<dbReference type="Gene3D" id="3.40.50.2300">
    <property type="match status" value="1"/>
</dbReference>
<dbReference type="GO" id="GO:0043565">
    <property type="term" value="F:sequence-specific DNA binding"/>
    <property type="evidence" value="ECO:0007669"/>
    <property type="project" value="InterPro"/>
</dbReference>
<dbReference type="SUPFAM" id="SSF52540">
    <property type="entry name" value="P-loop containing nucleoside triphosphate hydrolases"/>
    <property type="match status" value="1"/>
</dbReference>
<dbReference type="EMBL" id="MFYX01000091">
    <property type="protein sequence ID" value="OGK03347.1"/>
    <property type="molecule type" value="Genomic_DNA"/>
</dbReference>
<dbReference type="PROSITE" id="PS50110">
    <property type="entry name" value="RESPONSE_REGULATORY"/>
    <property type="match status" value="1"/>
</dbReference>
<dbReference type="InterPro" id="IPR058031">
    <property type="entry name" value="AAA_lid_NorR"/>
</dbReference>
<evidence type="ECO:0008006" key="10">
    <source>
        <dbReference type="Google" id="ProtNLM"/>
    </source>
</evidence>
<dbReference type="InterPro" id="IPR027417">
    <property type="entry name" value="P-loop_NTPase"/>
</dbReference>
<dbReference type="Gene3D" id="1.10.10.60">
    <property type="entry name" value="Homeodomain-like"/>
    <property type="match status" value="1"/>
</dbReference>
<dbReference type="AlphaFoldDB" id="A0A1F7FA02"/>
<dbReference type="FunFam" id="3.40.50.300:FF:000006">
    <property type="entry name" value="DNA-binding transcriptional regulator NtrC"/>
    <property type="match status" value="1"/>
</dbReference>
<accession>A0A1F7FA02</accession>
<dbReference type="InterPro" id="IPR025944">
    <property type="entry name" value="Sigma_54_int_dom_CS"/>
</dbReference>
<dbReference type="Gene3D" id="1.10.8.60">
    <property type="match status" value="1"/>
</dbReference>
<dbReference type="InterPro" id="IPR025662">
    <property type="entry name" value="Sigma_54_int_dom_ATP-bd_1"/>
</dbReference>
<dbReference type="GO" id="GO:0005524">
    <property type="term" value="F:ATP binding"/>
    <property type="evidence" value="ECO:0007669"/>
    <property type="project" value="UniProtKB-KW"/>
</dbReference>
<proteinExistence type="predicted"/>
<feature type="modified residue" description="4-aspartylphosphate" evidence="5">
    <location>
        <position position="52"/>
    </location>
</feature>
<dbReference type="SUPFAM" id="SSF52172">
    <property type="entry name" value="CheY-like"/>
    <property type="match status" value="1"/>
</dbReference>
<feature type="domain" description="Sigma-54 factor interaction" evidence="6">
    <location>
        <begin position="141"/>
        <end position="365"/>
    </location>
</feature>
<dbReference type="Proteomes" id="UP000179243">
    <property type="component" value="Unassembled WGS sequence"/>
</dbReference>
<dbReference type="PRINTS" id="PR01590">
    <property type="entry name" value="HTHFIS"/>
</dbReference>
<dbReference type="InterPro" id="IPR011006">
    <property type="entry name" value="CheY-like_superfamily"/>
</dbReference>
<evidence type="ECO:0000313" key="9">
    <source>
        <dbReference type="Proteomes" id="UP000179243"/>
    </source>
</evidence>
<dbReference type="Pfam" id="PF25601">
    <property type="entry name" value="AAA_lid_14"/>
    <property type="match status" value="1"/>
</dbReference>
<evidence type="ECO:0000256" key="5">
    <source>
        <dbReference type="PROSITE-ProRule" id="PRU00169"/>
    </source>
</evidence>
<dbReference type="Pfam" id="PF00072">
    <property type="entry name" value="Response_reg"/>
    <property type="match status" value="1"/>
</dbReference>
<reference evidence="8 9" key="1">
    <citation type="journal article" date="2016" name="Nat. Commun.">
        <title>Thousands of microbial genomes shed light on interconnected biogeochemical processes in an aquifer system.</title>
        <authorList>
            <person name="Anantharaman K."/>
            <person name="Brown C.T."/>
            <person name="Hug L.A."/>
            <person name="Sharon I."/>
            <person name="Castelle C.J."/>
            <person name="Probst A.J."/>
            <person name="Thomas B.C."/>
            <person name="Singh A."/>
            <person name="Wilkins M.J."/>
            <person name="Karaoz U."/>
            <person name="Brodie E.L."/>
            <person name="Williams K.H."/>
            <person name="Hubbard S.S."/>
            <person name="Banfield J.F."/>
        </authorList>
    </citation>
    <scope>NUCLEOTIDE SEQUENCE [LARGE SCALE GENOMIC DNA]</scope>
</reference>
<evidence type="ECO:0000256" key="2">
    <source>
        <dbReference type="ARBA" id="ARBA00022840"/>
    </source>
</evidence>
<organism evidence="8 9">
    <name type="scientific">Candidatus Raymondbacteria bacterium RIFOXYD12_FULL_49_13</name>
    <dbReference type="NCBI Taxonomy" id="1817890"/>
    <lineage>
        <taxon>Bacteria</taxon>
        <taxon>Raymondiibacteriota</taxon>
    </lineage>
</organism>
<evidence type="ECO:0000313" key="8">
    <source>
        <dbReference type="EMBL" id="OGK03347.1"/>
    </source>
</evidence>
<dbReference type="Gene3D" id="3.40.50.300">
    <property type="entry name" value="P-loop containing nucleotide triphosphate hydrolases"/>
    <property type="match status" value="1"/>
</dbReference>
<evidence type="ECO:0000259" key="7">
    <source>
        <dbReference type="PROSITE" id="PS50110"/>
    </source>
</evidence>
<dbReference type="GO" id="GO:0006355">
    <property type="term" value="P:regulation of DNA-templated transcription"/>
    <property type="evidence" value="ECO:0007669"/>
    <property type="project" value="InterPro"/>
</dbReference>
<evidence type="ECO:0000256" key="1">
    <source>
        <dbReference type="ARBA" id="ARBA00022741"/>
    </source>
</evidence>
<dbReference type="InterPro" id="IPR002197">
    <property type="entry name" value="HTH_Fis"/>
</dbReference>
<dbReference type="PROSITE" id="PS00688">
    <property type="entry name" value="SIGMA54_INTERACT_3"/>
    <property type="match status" value="1"/>
</dbReference>
<dbReference type="PANTHER" id="PTHR32071">
    <property type="entry name" value="TRANSCRIPTIONAL REGULATORY PROTEIN"/>
    <property type="match status" value="1"/>
</dbReference>
<dbReference type="PROSITE" id="PS00675">
    <property type="entry name" value="SIGMA54_INTERACT_1"/>
    <property type="match status" value="1"/>
</dbReference>
<sequence length="448" mass="49870">MAAVLLVDDQENQRTILANILAAEGHTVFHASSVAEARQQIEAKHPEVVVTDLKMPGESGMGLVEGSGRTANFPEIIMATAFGTIETAIKAIQLGAYDYLTKPITPEKLLFLIEKARQKYILKLDRNHFQKELEEEIGSNLVAESAGMRQIFDTIGRVAPTDSTVFITGETGTGKECIARLIHLKSPYGNKRMHSINCAAFPETLLDSELFGHEKGSFTGAVARKIGVVEAASGSTLFLDEVADMSLNTQAKLLRVLQEKEIRRVGGTETIPVAIRIIAATNKNLEDAIAKGAFRKDLFYRLNIVPIFIPPLRERKDDIPGLINHFFEKFGRKETVEEEAMLHLLEYEWPGNVRELEAVIERIAVLSHGTVVTLQDLPNELKKRPQHVQSGSPWDIPDSGINYKEWEQKLYSIAYDKAGGNMTEAARLLGLTYRAFRYRAEQSGLKEK</sequence>
<dbReference type="InterPro" id="IPR003593">
    <property type="entry name" value="AAA+_ATPase"/>
</dbReference>
<keyword evidence="1" id="KW-0547">Nucleotide-binding</keyword>
<dbReference type="InterPro" id="IPR002078">
    <property type="entry name" value="Sigma_54_int"/>
</dbReference>
<dbReference type="SMART" id="SM00448">
    <property type="entry name" value="REC"/>
    <property type="match status" value="1"/>
</dbReference>
<dbReference type="Pfam" id="PF00158">
    <property type="entry name" value="Sigma54_activat"/>
    <property type="match status" value="1"/>
</dbReference>
<comment type="caution">
    <text evidence="8">The sequence shown here is derived from an EMBL/GenBank/DDBJ whole genome shotgun (WGS) entry which is preliminary data.</text>
</comment>
<dbReference type="GO" id="GO:0000160">
    <property type="term" value="P:phosphorelay signal transduction system"/>
    <property type="evidence" value="ECO:0007669"/>
    <property type="project" value="InterPro"/>
</dbReference>
<feature type="domain" description="Response regulatory" evidence="7">
    <location>
        <begin position="3"/>
        <end position="117"/>
    </location>
</feature>
<dbReference type="CDD" id="cd00009">
    <property type="entry name" value="AAA"/>
    <property type="match status" value="1"/>
</dbReference>
<dbReference type="Pfam" id="PF02954">
    <property type="entry name" value="HTH_8"/>
    <property type="match status" value="1"/>
</dbReference>
<dbReference type="SUPFAM" id="SSF46689">
    <property type="entry name" value="Homeodomain-like"/>
    <property type="match status" value="1"/>
</dbReference>
<evidence type="ECO:0000256" key="4">
    <source>
        <dbReference type="ARBA" id="ARBA00023163"/>
    </source>
</evidence>
<keyword evidence="5" id="KW-0597">Phosphoprotein</keyword>
<gene>
    <name evidence="8" type="ORF">A2519_15365</name>
</gene>
<keyword evidence="4" id="KW-0804">Transcription</keyword>
<evidence type="ECO:0000259" key="6">
    <source>
        <dbReference type="PROSITE" id="PS50045"/>
    </source>
</evidence>
<evidence type="ECO:0000256" key="3">
    <source>
        <dbReference type="ARBA" id="ARBA00023015"/>
    </source>
</evidence>
<dbReference type="PROSITE" id="PS50045">
    <property type="entry name" value="SIGMA54_INTERACT_4"/>
    <property type="match status" value="1"/>
</dbReference>
<dbReference type="InterPro" id="IPR001789">
    <property type="entry name" value="Sig_transdc_resp-reg_receiver"/>
</dbReference>
<dbReference type="InterPro" id="IPR009057">
    <property type="entry name" value="Homeodomain-like_sf"/>
</dbReference>
<keyword evidence="3" id="KW-0805">Transcription regulation</keyword>
<name>A0A1F7FA02_UNCRA</name>
<protein>
    <recommendedName>
        <fullName evidence="10">Fis family transcriptional regulator</fullName>
    </recommendedName>
</protein>
<keyword evidence="2" id="KW-0067">ATP-binding</keyword>